<keyword evidence="2" id="KW-1185">Reference proteome</keyword>
<proteinExistence type="predicted"/>
<name>B0BW18_RICRO</name>
<dbReference type="KEGG" id="rrj:RrIowa_0124"/>
<organism evidence="1 2">
    <name type="scientific">Rickettsia rickettsii (strain Iowa)</name>
    <dbReference type="NCBI Taxonomy" id="452659"/>
    <lineage>
        <taxon>Bacteria</taxon>
        <taxon>Pseudomonadati</taxon>
        <taxon>Pseudomonadota</taxon>
        <taxon>Alphaproteobacteria</taxon>
        <taxon>Rickettsiales</taxon>
        <taxon>Rickettsiaceae</taxon>
        <taxon>Rickettsieae</taxon>
        <taxon>Rickettsia</taxon>
        <taxon>spotted fever group</taxon>
    </lineage>
</organism>
<dbReference type="HOGENOM" id="CLU_215947_1_0_5"/>
<reference evidence="1 2" key="1">
    <citation type="journal article" date="2008" name="Infect. Immun.">
        <title>Genomic comparison of virulent Rickettsia rickettsii Sheila Smith and avirulent Rickettsia rickettsii Iowa.</title>
        <authorList>
            <person name="Ellison D.W."/>
            <person name="Clark T.R."/>
            <person name="Sturdevant D.E."/>
            <person name="Virtaneva K."/>
            <person name="Porcella S.F."/>
            <person name="Hackstadt T."/>
        </authorList>
    </citation>
    <scope>NUCLEOTIDE SEQUENCE [LARGE SCALE GENOMIC DNA]</scope>
    <source>
        <strain evidence="1 2">Iowa</strain>
    </source>
</reference>
<sequence>MLGKIVSFDEALSGVLFHEIATQPTAAHNDDSVST</sequence>
<dbReference type="AlphaFoldDB" id="B0BW18"/>
<gene>
    <name evidence="1" type="ordered locus">RrIowa_0124</name>
</gene>
<dbReference type="EMBL" id="CP000766">
    <property type="protein sequence ID" value="ABY72044.1"/>
    <property type="molecule type" value="Genomic_DNA"/>
</dbReference>
<reference evidence="1 2" key="2">
    <citation type="journal article" date="2015" name="Infect. Immun.">
        <title>Comparative genome sequencing of Rickettsia rickettsii strains that differ in virulence.</title>
        <authorList>
            <person name="Clark T.R."/>
            <person name="Noriea N.F."/>
            <person name="Bublitz D.C."/>
            <person name="Ellison D.W."/>
            <person name="Martens C."/>
            <person name="Lutter E.I."/>
            <person name="Hackstadt T."/>
        </authorList>
    </citation>
    <scope>NUCLEOTIDE SEQUENCE [LARGE SCALE GENOMIC DNA]</scope>
    <source>
        <strain evidence="1 2">Iowa</strain>
    </source>
</reference>
<protein>
    <submittedName>
        <fullName evidence="1">Uncharacterized protein</fullName>
    </submittedName>
</protein>
<accession>B0BW18</accession>
<dbReference type="Proteomes" id="UP000000796">
    <property type="component" value="Chromosome"/>
</dbReference>
<evidence type="ECO:0000313" key="2">
    <source>
        <dbReference type="Proteomes" id="UP000000796"/>
    </source>
</evidence>
<evidence type="ECO:0000313" key="1">
    <source>
        <dbReference type="EMBL" id="ABY72044.1"/>
    </source>
</evidence>